<dbReference type="SUPFAM" id="SSF51206">
    <property type="entry name" value="cAMP-binding domain-like"/>
    <property type="match status" value="1"/>
</dbReference>
<dbReference type="EMBL" id="JBBKZV010000002">
    <property type="protein sequence ID" value="MEJ8821667.1"/>
    <property type="molecule type" value="Genomic_DNA"/>
</dbReference>
<comment type="caution">
    <text evidence="3">The sequence shown here is derived from an EMBL/GenBank/DDBJ whole genome shotgun (WGS) entry which is preliminary data.</text>
</comment>
<dbReference type="PANTHER" id="PTHR24567:SF74">
    <property type="entry name" value="HTH-TYPE TRANSCRIPTIONAL REGULATOR ARCR"/>
    <property type="match status" value="1"/>
</dbReference>
<keyword evidence="1" id="KW-0472">Membrane</keyword>
<dbReference type="InterPro" id="IPR003675">
    <property type="entry name" value="Rce1/LyrA-like_dom"/>
</dbReference>
<dbReference type="PANTHER" id="PTHR24567">
    <property type="entry name" value="CRP FAMILY TRANSCRIPTIONAL REGULATORY PROTEIN"/>
    <property type="match status" value="1"/>
</dbReference>
<sequence>MKRIGNVDVKHPVQHDDAAARALLGRCAIFRRCGAADLAALASSTRWIEHADGADLVREGDMPQELLVLEHGYAQVIKRGANGDEHVINRVGPGDSIGEMALFDIVPRSATVRADGPVRSLLLPLADIVDLAETRPSLVPVLMDIGALVADRLRVSSANAAAAADRMLAEEQTRAVMGRFTLLLMLAYTLYTWVLGTAIKVKETFGHSEFITVPAIFVCCAILFAFMRVSGYPARFFGLTTEHAGRDVGEALLFTLPLMAATVLLKLALVAWVPAMQGLPVFQMSSPPSGPPAGGFNPWLAAAYIVFAPFQELIYRGGVQGPLSHFLTGRWRTWLAIVGANIIFSAAHLYVSPGLAGIAFVAGLFWGWLYARQGGLVGVSVSHVLLGLWAFEVVGLGVLQ</sequence>
<feature type="transmembrane region" description="Helical" evidence="1">
    <location>
        <begin position="211"/>
        <end position="230"/>
    </location>
</feature>
<feature type="transmembrane region" description="Helical" evidence="1">
    <location>
        <begin position="176"/>
        <end position="199"/>
    </location>
</feature>
<gene>
    <name evidence="3" type="ORF">WKW80_06400</name>
</gene>
<dbReference type="CDD" id="cd00038">
    <property type="entry name" value="CAP_ED"/>
    <property type="match status" value="1"/>
</dbReference>
<name>A0ABU8VV74_9BURK</name>
<keyword evidence="1" id="KW-0812">Transmembrane</keyword>
<keyword evidence="1" id="KW-1133">Transmembrane helix</keyword>
<dbReference type="SMART" id="SM00100">
    <property type="entry name" value="cNMP"/>
    <property type="match status" value="1"/>
</dbReference>
<dbReference type="InterPro" id="IPR018490">
    <property type="entry name" value="cNMP-bd_dom_sf"/>
</dbReference>
<dbReference type="InterPro" id="IPR050397">
    <property type="entry name" value="Env_Response_Regulators"/>
</dbReference>
<evidence type="ECO:0000259" key="2">
    <source>
        <dbReference type="PROSITE" id="PS50042"/>
    </source>
</evidence>
<dbReference type="InterPro" id="IPR014710">
    <property type="entry name" value="RmlC-like_jellyroll"/>
</dbReference>
<keyword evidence="4" id="KW-1185">Reference proteome</keyword>
<evidence type="ECO:0000313" key="4">
    <source>
        <dbReference type="Proteomes" id="UP001363010"/>
    </source>
</evidence>
<protein>
    <submittedName>
        <fullName evidence="3">Cyclic nucleotide-binding domain-containing protein</fullName>
    </submittedName>
</protein>
<feature type="transmembrane region" description="Helical" evidence="1">
    <location>
        <begin position="251"/>
        <end position="276"/>
    </location>
</feature>
<organism evidence="3 4">
    <name type="scientific">Variovorax humicola</name>
    <dbReference type="NCBI Taxonomy" id="1769758"/>
    <lineage>
        <taxon>Bacteria</taxon>
        <taxon>Pseudomonadati</taxon>
        <taxon>Pseudomonadota</taxon>
        <taxon>Betaproteobacteria</taxon>
        <taxon>Burkholderiales</taxon>
        <taxon>Comamonadaceae</taxon>
        <taxon>Variovorax</taxon>
    </lineage>
</organism>
<evidence type="ECO:0000256" key="1">
    <source>
        <dbReference type="SAM" id="Phobius"/>
    </source>
</evidence>
<dbReference type="RefSeq" id="WP_340362707.1">
    <property type="nucleotide sequence ID" value="NZ_JBBKZV010000002.1"/>
</dbReference>
<dbReference type="Pfam" id="PF02517">
    <property type="entry name" value="Rce1-like"/>
    <property type="match status" value="1"/>
</dbReference>
<feature type="domain" description="Cyclic nucleotide-binding" evidence="2">
    <location>
        <begin position="29"/>
        <end position="123"/>
    </location>
</feature>
<dbReference type="PROSITE" id="PS50042">
    <property type="entry name" value="CNMP_BINDING_3"/>
    <property type="match status" value="1"/>
</dbReference>
<accession>A0ABU8VV74</accession>
<evidence type="ECO:0000313" key="3">
    <source>
        <dbReference type="EMBL" id="MEJ8821667.1"/>
    </source>
</evidence>
<dbReference type="Proteomes" id="UP001363010">
    <property type="component" value="Unassembled WGS sequence"/>
</dbReference>
<dbReference type="Gene3D" id="2.60.120.10">
    <property type="entry name" value="Jelly Rolls"/>
    <property type="match status" value="1"/>
</dbReference>
<dbReference type="PROSITE" id="PS00889">
    <property type="entry name" value="CNMP_BINDING_2"/>
    <property type="match status" value="1"/>
</dbReference>
<dbReference type="InterPro" id="IPR018488">
    <property type="entry name" value="cNMP-bd_CS"/>
</dbReference>
<dbReference type="InterPro" id="IPR000595">
    <property type="entry name" value="cNMP-bd_dom"/>
</dbReference>
<reference evidence="3 4" key="1">
    <citation type="submission" date="2024-03" db="EMBL/GenBank/DDBJ databases">
        <title>Novel species of the genus Variovorax.</title>
        <authorList>
            <person name="Liu Q."/>
            <person name="Xin Y.-H."/>
        </authorList>
    </citation>
    <scope>NUCLEOTIDE SEQUENCE [LARGE SCALE GENOMIC DNA]</scope>
    <source>
        <strain evidence="3 4">KACC 18501</strain>
    </source>
</reference>
<feature type="transmembrane region" description="Helical" evidence="1">
    <location>
        <begin position="375"/>
        <end position="399"/>
    </location>
</feature>
<dbReference type="Pfam" id="PF00027">
    <property type="entry name" value="cNMP_binding"/>
    <property type="match status" value="1"/>
</dbReference>
<proteinExistence type="predicted"/>
<feature type="transmembrane region" description="Helical" evidence="1">
    <location>
        <begin position="336"/>
        <end position="369"/>
    </location>
</feature>